<evidence type="ECO:0000313" key="4">
    <source>
        <dbReference type="Proteomes" id="UP000238350"/>
    </source>
</evidence>
<evidence type="ECO:0000313" key="3">
    <source>
        <dbReference type="EMBL" id="PRT55759.1"/>
    </source>
</evidence>
<dbReference type="GO" id="GO:0005737">
    <property type="term" value="C:cytoplasm"/>
    <property type="evidence" value="ECO:0007669"/>
    <property type="project" value="TreeGrafter"/>
</dbReference>
<dbReference type="STRING" id="45607.A0A2T0FL98"/>
<dbReference type="Proteomes" id="UP000238350">
    <property type="component" value="Unassembled WGS sequence"/>
</dbReference>
<feature type="region of interest" description="Disordered" evidence="2">
    <location>
        <begin position="682"/>
        <end position="818"/>
    </location>
</feature>
<accession>A0A2T0FL98</accession>
<reference evidence="3 4" key="1">
    <citation type="submission" date="2017-04" db="EMBL/GenBank/DDBJ databases">
        <title>Genome sequencing of [Candida] sorbophila.</title>
        <authorList>
            <person name="Ahn J.O."/>
        </authorList>
    </citation>
    <scope>NUCLEOTIDE SEQUENCE [LARGE SCALE GENOMIC DNA]</scope>
    <source>
        <strain evidence="3 4">DS02</strain>
    </source>
</reference>
<protein>
    <submittedName>
        <fullName evidence="3">Styryl dye vacuolar localization protein 3</fullName>
    </submittedName>
</protein>
<dbReference type="EMBL" id="NDIQ01000022">
    <property type="protein sequence ID" value="PRT55759.1"/>
    <property type="molecule type" value="Genomic_DNA"/>
</dbReference>
<keyword evidence="1" id="KW-0175">Coiled coil</keyword>
<dbReference type="AlphaFoldDB" id="A0A2T0FL98"/>
<feature type="compositionally biased region" description="Polar residues" evidence="2">
    <location>
        <begin position="764"/>
        <end position="786"/>
    </location>
</feature>
<comment type="caution">
    <text evidence="3">The sequence shown here is derived from an EMBL/GenBank/DDBJ whole genome shotgun (WGS) entry which is preliminary data.</text>
</comment>
<feature type="compositionally biased region" description="Low complexity" evidence="2">
    <location>
        <begin position="518"/>
        <end position="545"/>
    </location>
</feature>
<dbReference type="InterPro" id="IPR051402">
    <property type="entry name" value="KPR-Related"/>
</dbReference>
<feature type="compositionally biased region" description="Low complexity" evidence="2">
    <location>
        <begin position="461"/>
        <end position="474"/>
    </location>
</feature>
<dbReference type="PANTHER" id="PTHR21708">
    <property type="entry name" value="PROBABLE 2-DEHYDROPANTOATE 2-REDUCTASE"/>
    <property type="match status" value="1"/>
</dbReference>
<feature type="region of interest" description="Disordered" evidence="2">
    <location>
        <begin position="498"/>
        <end position="652"/>
    </location>
</feature>
<evidence type="ECO:0000256" key="2">
    <source>
        <dbReference type="SAM" id="MobiDB-lite"/>
    </source>
</evidence>
<dbReference type="RefSeq" id="XP_024665704.1">
    <property type="nucleotide sequence ID" value="XM_024809936.1"/>
</dbReference>
<dbReference type="GeneID" id="36517127"/>
<name>A0A2T0FL98_9ASCO</name>
<organism evidence="3 4">
    <name type="scientific">Wickerhamiella sorbophila</name>
    <dbReference type="NCBI Taxonomy" id="45607"/>
    <lineage>
        <taxon>Eukaryota</taxon>
        <taxon>Fungi</taxon>
        <taxon>Dikarya</taxon>
        <taxon>Ascomycota</taxon>
        <taxon>Saccharomycotina</taxon>
        <taxon>Dipodascomycetes</taxon>
        <taxon>Dipodascales</taxon>
        <taxon>Trichomonascaceae</taxon>
        <taxon>Wickerhamiella</taxon>
    </lineage>
</organism>
<keyword evidence="4" id="KW-1185">Reference proteome</keyword>
<feature type="region of interest" description="Disordered" evidence="2">
    <location>
        <begin position="453"/>
        <end position="480"/>
    </location>
</feature>
<feature type="coiled-coil region" evidence="1">
    <location>
        <begin position="359"/>
        <end position="440"/>
    </location>
</feature>
<evidence type="ECO:0000256" key="1">
    <source>
        <dbReference type="SAM" id="Coils"/>
    </source>
</evidence>
<dbReference type="PANTHER" id="PTHR21708:SF25">
    <property type="entry name" value="PROTEIN PAM1-RELATED"/>
    <property type="match status" value="1"/>
</dbReference>
<proteinExistence type="predicted"/>
<feature type="compositionally biased region" description="Low complexity" evidence="2">
    <location>
        <begin position="625"/>
        <end position="652"/>
    </location>
</feature>
<feature type="compositionally biased region" description="Low complexity" evidence="2">
    <location>
        <begin position="715"/>
        <end position="724"/>
    </location>
</feature>
<dbReference type="OrthoDB" id="5302359at2759"/>
<gene>
    <name evidence="3" type="ORF">B9G98_03379</name>
</gene>
<sequence>MPATFMTVGFNATSALLTWRLSQSNLYNVYTYWPTNEVTFTTDIFGKGPSTFVPNQLDIQNLPPGTPRMNIVLLVINSIKDVSRMCKKIQPVIDKRTLILVDVSGGTGPLQQRLVRPQLSKNQVVGIICDFKAVIVCQQQPKFEVHQYGDSSSTGPKPGCYIEPVAPKITATLATALQSCGIPVQHPKNVASFGALQWERCITVVVFELLGVALGKPTVEDLVGDVVAKPIIDGLIGELTSIAQAAGVKGLPSKSQFVKSSSTLVRRAPANFRIKNATWLFSEYYNKHPLPLDFLLLLPIVLTDELSKSGPTPYLESLYAFTSHLVSVNDQPSILLTRNLGQAQTSGVSEETTKRAKDLEAAEATLARLRREVKDQELSILQREKESELREESMNARLAKLEEQEASIQQHEANIQQHIQTQVNAEVAKVKQEMEQTIQQQVQLRSSAAIAKAKEEMTVESRASSRTSSSGSGPDSDREQLLEQRERMLERRERAIIQRERQQQASRPSPNGMPSPNPNAMAPNNGRRLTGPVPNGNMPNGGMPNSVPPPMPMSTPRSNSQPWIGPNGMTSPPNGVPRGRHHSIDQQAPRAPMSPPLPRSSTNLAGMLNDFSFDGANRSSRRSMSRAQSVSSVNIYEPPSQGSGSRSRPSLPNSALFSQQLQLDGIMSLANDRYGMVSRSTRGNNAALSADHQPPRPFSHGGHQPVKSRSNYSPNGNDGYNDSGSGSGSGGSSGSVNSVKPRRSPGQSPPRDPSYDAYRVYHSAEQQWNAGSGNSQSTLPRSRTGTPPTPQMGDGPQPPAGGIPKLAPIESYPLEFAL</sequence>
<feature type="compositionally biased region" description="Polar residues" evidence="2">
    <location>
        <begin position="557"/>
        <end position="573"/>
    </location>
</feature>